<keyword evidence="1" id="KW-0175">Coiled coil</keyword>
<evidence type="ECO:0000313" key="3">
    <source>
        <dbReference type="EMBL" id="CDW73948.1"/>
    </source>
</evidence>
<dbReference type="Proteomes" id="UP000039865">
    <property type="component" value="Unassembled WGS sequence"/>
</dbReference>
<evidence type="ECO:0000256" key="2">
    <source>
        <dbReference type="SAM" id="MobiDB-lite"/>
    </source>
</evidence>
<name>A0A077ZZJ9_STYLE</name>
<feature type="compositionally biased region" description="Polar residues" evidence="2">
    <location>
        <begin position="684"/>
        <end position="711"/>
    </location>
</feature>
<feature type="region of interest" description="Disordered" evidence="2">
    <location>
        <begin position="295"/>
        <end position="318"/>
    </location>
</feature>
<protein>
    <submittedName>
        <fullName evidence="3">Uncharacterized protein</fullName>
    </submittedName>
</protein>
<feature type="region of interest" description="Disordered" evidence="2">
    <location>
        <begin position="677"/>
        <end position="725"/>
    </location>
</feature>
<sequence length="788" mass="93113">MESSRYINTNYSNINTCSSNLNNTESFIQSPTTKSRELDRENRMLRNQIKQLENSVKQLHQNSSRRPKYHLKDDKYDFGENIDQEIYSSDKSSEKNNNDFRSPLNDRQSVLIQNLQSSLSPQQKYQNTIENYKNQIQHMRNYLRDLETKSITPSRSQNTKRLLNNNQATTTINDDMTTQPHTQEKDNSQVQKLSVNVIPIKGNIENKNLEPQYCSLRSSQKLIIENKENQSYTFKDEQNSKDNNYKRTQKELDFKSNYWRRKTSHLMNAQTDNKEDIKSTQLSMQNTQEFNRSMNNSQLTSHTDKYQKDDFNQTQTQPYYESKKLYQNEGRGSQSFNNADLNEEINQSNDYESFYYQKEQPRVFPENLRIKDSSIQLYYQENLLQNEPIISPYSNSNNDSVINHISNQLTKKHSKTNSIHSHYTHDKSLNQTGKFKESGYNSIHQSQRSINKENNNNISNDYILKELQKLQNENKELRELVLQGKDLNKQQINQQSQEFRVNEYNESINHQRSGPITPYQQQQQFNMSDQHIRIPQITDKQTFETLQSDDHKLLPNYFIRQDDQSQNITITQRDNIRNNSHIMKDQASKQNIRQRSSSKSRIAEKSNKKKVKKCQRHLKNCEECKYWNTQILKYQDKIDQHLKEVVLRINRKKELKDRKKSTDKSLINITPSKLNKNMKKQVKSRGSSAIGSRYTSMRQKSNNPSNLTTIEDQSRSRRKSASKRQRCQRCIQMIANGVPNHIQQNICGCNKPTSKERFDKSGIYQQRKPSRDLSPYNSSKTKIKQHRL</sequence>
<dbReference type="EMBL" id="CCKQ01002838">
    <property type="protein sequence ID" value="CDW73948.1"/>
    <property type="molecule type" value="Genomic_DNA"/>
</dbReference>
<organism evidence="3 4">
    <name type="scientific">Stylonychia lemnae</name>
    <name type="common">Ciliate</name>
    <dbReference type="NCBI Taxonomy" id="5949"/>
    <lineage>
        <taxon>Eukaryota</taxon>
        <taxon>Sar</taxon>
        <taxon>Alveolata</taxon>
        <taxon>Ciliophora</taxon>
        <taxon>Intramacronucleata</taxon>
        <taxon>Spirotrichea</taxon>
        <taxon>Stichotrichia</taxon>
        <taxon>Sporadotrichida</taxon>
        <taxon>Oxytrichidae</taxon>
        <taxon>Stylonychinae</taxon>
        <taxon>Stylonychia</taxon>
    </lineage>
</organism>
<dbReference type="AlphaFoldDB" id="A0A077ZZJ9"/>
<feature type="region of interest" description="Disordered" evidence="2">
    <location>
        <begin position="762"/>
        <end position="788"/>
    </location>
</feature>
<dbReference type="InParanoid" id="A0A077ZZJ9"/>
<proteinExistence type="predicted"/>
<reference evidence="3 4" key="1">
    <citation type="submission" date="2014-06" db="EMBL/GenBank/DDBJ databases">
        <authorList>
            <person name="Swart Estienne"/>
        </authorList>
    </citation>
    <scope>NUCLEOTIDE SEQUENCE [LARGE SCALE GENOMIC DNA]</scope>
    <source>
        <strain evidence="3 4">130c</strain>
    </source>
</reference>
<feature type="region of interest" description="Disordered" evidence="2">
    <location>
        <begin position="585"/>
        <end position="609"/>
    </location>
</feature>
<feature type="compositionally biased region" description="Basic and acidic residues" evidence="2">
    <location>
        <begin position="302"/>
        <end position="311"/>
    </location>
</feature>
<feature type="compositionally biased region" description="Polar residues" evidence="2">
    <location>
        <begin position="588"/>
        <end position="600"/>
    </location>
</feature>
<feature type="compositionally biased region" description="Polar residues" evidence="2">
    <location>
        <begin position="151"/>
        <end position="181"/>
    </location>
</feature>
<feature type="region of interest" description="Disordered" evidence="2">
    <location>
        <begin position="58"/>
        <end position="77"/>
    </location>
</feature>
<feature type="compositionally biased region" description="Basic residues" evidence="2">
    <location>
        <begin position="716"/>
        <end position="725"/>
    </location>
</feature>
<gene>
    <name evidence="3" type="primary">Contig13963.g14899</name>
    <name evidence="3" type="ORF">STYLEM_2938</name>
</gene>
<feature type="coiled-coil region" evidence="1">
    <location>
        <begin position="122"/>
        <end position="149"/>
    </location>
</feature>
<feature type="region of interest" description="Disordered" evidence="2">
    <location>
        <begin position="151"/>
        <end position="187"/>
    </location>
</feature>
<accession>A0A077ZZJ9</accession>
<keyword evidence="4" id="KW-1185">Reference proteome</keyword>
<evidence type="ECO:0000313" key="4">
    <source>
        <dbReference type="Proteomes" id="UP000039865"/>
    </source>
</evidence>
<feature type="coiled-coil region" evidence="1">
    <location>
        <begin position="460"/>
        <end position="490"/>
    </location>
</feature>
<evidence type="ECO:0000256" key="1">
    <source>
        <dbReference type="SAM" id="Coils"/>
    </source>
</evidence>
<dbReference type="OMA" id="NIMNALM"/>